<dbReference type="Proteomes" id="UP000824219">
    <property type="component" value="Linkage Group LG07"/>
</dbReference>
<dbReference type="GO" id="GO:0004725">
    <property type="term" value="F:protein tyrosine phosphatase activity"/>
    <property type="evidence" value="ECO:0007669"/>
    <property type="project" value="InterPro"/>
</dbReference>
<organism evidence="18 19">
    <name type="scientific">Hemibagrus wyckioides</name>
    <dbReference type="NCBI Taxonomy" id="337641"/>
    <lineage>
        <taxon>Eukaryota</taxon>
        <taxon>Metazoa</taxon>
        <taxon>Chordata</taxon>
        <taxon>Craniata</taxon>
        <taxon>Vertebrata</taxon>
        <taxon>Euteleostomi</taxon>
        <taxon>Actinopterygii</taxon>
        <taxon>Neopterygii</taxon>
        <taxon>Teleostei</taxon>
        <taxon>Ostariophysi</taxon>
        <taxon>Siluriformes</taxon>
        <taxon>Bagridae</taxon>
        <taxon>Hemibagrus</taxon>
    </lineage>
</organism>
<feature type="chain" id="PRO_5039314173" description="Receptor-type tyrosine-protein phosphatase N2" evidence="15">
    <location>
        <begin position="25"/>
        <end position="1007"/>
    </location>
</feature>
<keyword evidence="9" id="KW-0325">Glycoprotein</keyword>
<evidence type="ECO:0000256" key="7">
    <source>
        <dbReference type="ARBA" id="ARBA00023136"/>
    </source>
</evidence>
<feature type="signal peptide" evidence="15">
    <location>
        <begin position="1"/>
        <end position="24"/>
    </location>
</feature>
<dbReference type="InterPro" id="IPR038112">
    <property type="entry name" value="Receptor_IA-2_ectodomain_sf"/>
</dbReference>
<feature type="region of interest" description="Disordered" evidence="13">
    <location>
        <begin position="169"/>
        <end position="199"/>
    </location>
</feature>
<feature type="domain" description="Tyrosine-protein phosphatase" evidence="16">
    <location>
        <begin position="737"/>
        <end position="997"/>
    </location>
</feature>
<proteinExistence type="inferred from homology"/>
<dbReference type="FunFam" id="3.90.190.10:FF:000017">
    <property type="entry name" value="receptor-type tyrosine-protein phosphatase-like N isoform X2"/>
    <property type="match status" value="1"/>
</dbReference>
<dbReference type="PRINTS" id="PR00700">
    <property type="entry name" value="PRTYPHPHTASE"/>
</dbReference>
<evidence type="ECO:0000256" key="13">
    <source>
        <dbReference type="SAM" id="MobiDB-lite"/>
    </source>
</evidence>
<dbReference type="Pfam" id="PF14948">
    <property type="entry name" value="RESP18"/>
    <property type="match status" value="1"/>
</dbReference>
<dbReference type="InterPro" id="IPR000242">
    <property type="entry name" value="PTP_cat"/>
</dbReference>
<gene>
    <name evidence="18" type="ORF">KOW79_006834</name>
</gene>
<evidence type="ECO:0000313" key="19">
    <source>
        <dbReference type="Proteomes" id="UP000824219"/>
    </source>
</evidence>
<dbReference type="PROSITE" id="PS50055">
    <property type="entry name" value="TYR_PHOSPHATASE_PTP"/>
    <property type="match status" value="1"/>
</dbReference>
<keyword evidence="5 14" id="KW-1133">Transmembrane helix</keyword>
<evidence type="ECO:0000256" key="4">
    <source>
        <dbReference type="ARBA" id="ARBA00022729"/>
    </source>
</evidence>
<evidence type="ECO:0000256" key="5">
    <source>
        <dbReference type="ARBA" id="ARBA00022989"/>
    </source>
</evidence>
<dbReference type="GO" id="GO:0051046">
    <property type="term" value="P:regulation of secretion"/>
    <property type="evidence" value="ECO:0007669"/>
    <property type="project" value="TreeGrafter"/>
</dbReference>
<protein>
    <recommendedName>
        <fullName evidence="20">Receptor-type tyrosine-protein phosphatase N2</fullName>
    </recommendedName>
</protein>
<feature type="region of interest" description="Disordered" evidence="13">
    <location>
        <begin position="220"/>
        <end position="257"/>
    </location>
</feature>
<dbReference type="InterPro" id="IPR016130">
    <property type="entry name" value="Tyr_Pase_AS"/>
</dbReference>
<keyword evidence="10" id="KW-0968">Cytoplasmic vesicle</keyword>
<feature type="compositionally biased region" description="Polar residues" evidence="13">
    <location>
        <begin position="683"/>
        <end position="693"/>
    </location>
</feature>
<dbReference type="SMART" id="SM01305">
    <property type="entry name" value="RESP18"/>
    <property type="match status" value="1"/>
</dbReference>
<evidence type="ECO:0000259" key="16">
    <source>
        <dbReference type="PROSITE" id="PS50055"/>
    </source>
</evidence>
<keyword evidence="4 15" id="KW-0732">Signal</keyword>
<reference evidence="18 19" key="1">
    <citation type="submission" date="2021-06" db="EMBL/GenBank/DDBJ databases">
        <title>Chromosome-level genome assembly of the red-tail catfish (Hemibagrus wyckioides).</title>
        <authorList>
            <person name="Shao F."/>
        </authorList>
    </citation>
    <scope>NUCLEOTIDE SEQUENCE [LARGE SCALE GENOMIC DNA]</scope>
    <source>
        <strain evidence="18">EC202008001</strain>
        <tissue evidence="18">Blood</tissue>
    </source>
</reference>
<dbReference type="EMBL" id="JAHKSW010000007">
    <property type="protein sequence ID" value="KAG7330612.1"/>
    <property type="molecule type" value="Genomic_DNA"/>
</dbReference>
<dbReference type="PANTHER" id="PTHR46106">
    <property type="entry name" value="IA-2 PROTEIN TYROSINE PHOSPHATASE, ISOFORM C"/>
    <property type="match status" value="1"/>
</dbReference>
<dbReference type="GO" id="GO:0045202">
    <property type="term" value="C:synapse"/>
    <property type="evidence" value="ECO:0007669"/>
    <property type="project" value="UniProtKB-SubCell"/>
</dbReference>
<dbReference type="GO" id="GO:0030141">
    <property type="term" value="C:secretory granule"/>
    <property type="evidence" value="ECO:0007669"/>
    <property type="project" value="InterPro"/>
</dbReference>
<feature type="region of interest" description="Disordered" evidence="13">
    <location>
        <begin position="330"/>
        <end position="360"/>
    </location>
</feature>
<dbReference type="GO" id="GO:0030658">
    <property type="term" value="C:transport vesicle membrane"/>
    <property type="evidence" value="ECO:0007669"/>
    <property type="project" value="UniProtKB-SubCell"/>
</dbReference>
<feature type="domain" description="Tyrosine specific protein phosphatases" evidence="17">
    <location>
        <begin position="916"/>
        <end position="988"/>
    </location>
</feature>
<feature type="compositionally biased region" description="Basic and acidic residues" evidence="13">
    <location>
        <begin position="248"/>
        <end position="257"/>
    </location>
</feature>
<evidence type="ECO:0000256" key="10">
    <source>
        <dbReference type="ARBA" id="ARBA00023329"/>
    </source>
</evidence>
<keyword evidence="3 14" id="KW-0812">Transmembrane</keyword>
<evidence type="ECO:0008006" key="20">
    <source>
        <dbReference type="Google" id="ProtNLM"/>
    </source>
</evidence>
<feature type="compositionally biased region" description="Low complexity" evidence="13">
    <location>
        <begin position="694"/>
        <end position="713"/>
    </location>
</feature>
<evidence type="ECO:0000256" key="6">
    <source>
        <dbReference type="ARBA" id="ARBA00023018"/>
    </source>
</evidence>
<comment type="caution">
    <text evidence="18">The sequence shown here is derived from an EMBL/GenBank/DDBJ whole genome shotgun (WGS) entry which is preliminary data.</text>
</comment>
<evidence type="ECO:0000256" key="14">
    <source>
        <dbReference type="SAM" id="Phobius"/>
    </source>
</evidence>
<dbReference type="AlphaFoldDB" id="A0A9D3NY37"/>
<evidence type="ECO:0000313" key="18">
    <source>
        <dbReference type="EMBL" id="KAG7330612.1"/>
    </source>
</evidence>
<dbReference type="SUPFAM" id="SSF52799">
    <property type="entry name" value="(Phosphotyrosine protein) phosphatases II"/>
    <property type="match status" value="1"/>
</dbReference>
<dbReference type="Gene3D" id="3.90.190.10">
    <property type="entry name" value="Protein tyrosine phosphatase superfamily"/>
    <property type="match status" value="1"/>
</dbReference>
<feature type="transmembrane region" description="Helical" evidence="14">
    <location>
        <begin position="606"/>
        <end position="629"/>
    </location>
</feature>
<dbReference type="Pfam" id="PF11548">
    <property type="entry name" value="Receptor_IA-2"/>
    <property type="match status" value="1"/>
</dbReference>
<keyword evidence="7 14" id="KW-0472">Membrane</keyword>
<dbReference type="InterPro" id="IPR000387">
    <property type="entry name" value="Tyr_Pase_dom"/>
</dbReference>
<evidence type="ECO:0000256" key="9">
    <source>
        <dbReference type="ARBA" id="ARBA00023180"/>
    </source>
</evidence>
<keyword evidence="6" id="KW-0770">Synapse</keyword>
<name>A0A9D3NY37_9TELE</name>
<sequence length="1007" mass="112159">MESPVPVSVLRFTLLLLILRLSAASHKHGCLFEDDLCEPHEVCINNAVFGQCQRFPVSELYTYDASPAALQNLRSLLQQLAQQGYSWQDDATQQVISRELLALPKIPLQHLGKNFPAYGSRTQPSHGDNRKYLQELGFLPADVTSSKQGLQGKYKIKGMSDLLDLIMEPKARPAPPPSTSLFQPRPGSKHSYRPGLKPADRTELLDQTGLLSELQQYLQSEPKEAPAGPSQKQLQHFQLQHSSPVKAGDSRRPPRPRIDKLLFRSGANRPRTQDSLSSVDEKFIQGVVKQLGQQSLNIDSLTPNDLDQLSEVITQALQVVDDVEGVKGREVTVEDEGEMKSEADAQDGQTKESRPETEGKDKVFISQLLDFLDRTSSLEAPDHPHDETSLLDSLTLPQTPAALRSSGVELVQSRTTQTSVDLTKKKTEPDTLDLHLAGDAEVEQWLRGEEAVDAEALHKQNHTEEEDVEKEGGHMEKKGGHVEKKFRVDVTAYSAPQHDGNFGYIITQDSLSTDQGLSLIETLAKRANLRVTDFLQLSVLGPAVTFRVKPNTGNITTALLARVAVEQKGQLEKESGVKILEAGLSDRSKLNQIPVVKQSRLEPSNFLVLVLVSMAFVAVVLGLSGALFCMRRRSGYELKEKLVGMATDTGNDATTTYQDLCRQRMAERSSDVFHHATHTSRINSVSSQFSDGATQSPSARSSTSSWSEEPAQSNMDISTGHMILAYMEDHLQNQDRLEKEWEALCSYQAEPATCSSAQDKNNTKKNRPNGVLTYDHSRVMLKAENNQSGSDYINASLIMDHDPRNPAYISAQGPLSSTVADFWQMVWESGCVVIVMLTPLSENGTKQCHQYWPDEGSDLYHIYEVNLVSEHIWCEDFLVRSFYLKNVQTNETRTVTQFHFLSWMDQNVPESARTLLDFRRKVNKCYRGRSCPIIIHCSDGSGRSGTYILIDMVLNKMAKGAKEIDIAATLEHLRDQRAGMVHTKEQFEFALTAVAEEVNAILKALPQ</sequence>
<keyword evidence="2" id="KW-0597">Phosphoprotein</keyword>
<evidence type="ECO:0000256" key="8">
    <source>
        <dbReference type="ARBA" id="ARBA00023170"/>
    </source>
</evidence>
<dbReference type="Gene3D" id="3.30.70.2470">
    <property type="entry name" value="Protein-tyrosine phosphatase receptor IA-2 ectodomain"/>
    <property type="match status" value="1"/>
</dbReference>
<comment type="subcellular location">
    <subcellularLocation>
        <location evidence="1">Cytoplasmic vesicle</location>
        <location evidence="1">Secretory vesicle membrane</location>
        <topology evidence="1">Single-pass type I membrane protein</topology>
    </subcellularLocation>
    <subcellularLocation>
        <location evidence="12">Synapse</location>
    </subcellularLocation>
</comment>
<dbReference type="InterPro" id="IPR003595">
    <property type="entry name" value="Tyr_Pase_cat"/>
</dbReference>
<evidence type="ECO:0000256" key="12">
    <source>
        <dbReference type="ARBA" id="ARBA00034103"/>
    </source>
</evidence>
<feature type="compositionally biased region" description="Polar residues" evidence="13">
    <location>
        <begin position="230"/>
        <end position="243"/>
    </location>
</feature>
<dbReference type="OrthoDB" id="9880441at2759"/>
<feature type="region of interest" description="Disordered" evidence="13">
    <location>
        <begin position="459"/>
        <end position="478"/>
    </location>
</feature>
<dbReference type="PROSITE" id="PS00383">
    <property type="entry name" value="TYR_PHOSPHATASE_1"/>
    <property type="match status" value="1"/>
</dbReference>
<evidence type="ECO:0000256" key="1">
    <source>
        <dbReference type="ARBA" id="ARBA00004212"/>
    </source>
</evidence>
<dbReference type="Pfam" id="PF00102">
    <property type="entry name" value="Y_phosphatase"/>
    <property type="match status" value="1"/>
</dbReference>
<evidence type="ECO:0000256" key="3">
    <source>
        <dbReference type="ARBA" id="ARBA00022692"/>
    </source>
</evidence>
<evidence type="ECO:0000256" key="11">
    <source>
        <dbReference type="ARBA" id="ARBA00025723"/>
    </source>
</evidence>
<comment type="similarity">
    <text evidence="11">Belongs to the protein-tyrosine phosphatase family. Receptor class 8 subfamily.</text>
</comment>
<dbReference type="InterPro" id="IPR033522">
    <property type="entry name" value="IA-2/IA-2_beta"/>
</dbReference>
<dbReference type="GO" id="GO:0035773">
    <property type="term" value="P:insulin secretion involved in cellular response to glucose stimulus"/>
    <property type="evidence" value="ECO:0007669"/>
    <property type="project" value="TreeGrafter"/>
</dbReference>
<feature type="region of interest" description="Disordered" evidence="13">
    <location>
        <begin position="683"/>
        <end position="713"/>
    </location>
</feature>
<evidence type="ECO:0000256" key="2">
    <source>
        <dbReference type="ARBA" id="ARBA00022553"/>
    </source>
</evidence>
<dbReference type="SMART" id="SM00194">
    <property type="entry name" value="PTPc"/>
    <property type="match status" value="1"/>
</dbReference>
<dbReference type="SMART" id="SM00404">
    <property type="entry name" value="PTPc_motif"/>
    <property type="match status" value="1"/>
</dbReference>
<dbReference type="InterPro" id="IPR029403">
    <property type="entry name" value="RESP18_dom"/>
</dbReference>
<dbReference type="InterPro" id="IPR021613">
    <property type="entry name" value="Receptor_IA-2_dom"/>
</dbReference>
<dbReference type="InterPro" id="IPR029021">
    <property type="entry name" value="Prot-tyrosine_phosphatase-like"/>
</dbReference>
<evidence type="ECO:0000259" key="17">
    <source>
        <dbReference type="PROSITE" id="PS50056"/>
    </source>
</evidence>
<keyword evidence="8" id="KW-0675">Receptor</keyword>
<dbReference type="PANTHER" id="PTHR46106:SF5">
    <property type="entry name" value="RECEPTOR-TYPE TYROSINE-PROTEIN PHOSPHATASE N2"/>
    <property type="match status" value="1"/>
</dbReference>
<accession>A0A9D3NY37</accession>
<evidence type="ECO:0000256" key="15">
    <source>
        <dbReference type="SAM" id="SignalP"/>
    </source>
</evidence>
<dbReference type="PROSITE" id="PS50056">
    <property type="entry name" value="TYR_PHOSPHATASE_2"/>
    <property type="match status" value="1"/>
</dbReference>
<keyword evidence="19" id="KW-1185">Reference proteome</keyword>